<reference evidence="1 2" key="1">
    <citation type="submission" date="2023-08" db="EMBL/GenBank/DDBJ databases">
        <title>A Necator americanus chromosomal reference genome.</title>
        <authorList>
            <person name="Ilik V."/>
            <person name="Petrzelkova K.J."/>
            <person name="Pardy F."/>
            <person name="Fuh T."/>
            <person name="Niatou-Singa F.S."/>
            <person name="Gouil Q."/>
            <person name="Baker L."/>
            <person name="Ritchie M.E."/>
            <person name="Jex A.R."/>
            <person name="Gazzola D."/>
            <person name="Li H."/>
            <person name="Toshio Fujiwara R."/>
            <person name="Zhan B."/>
            <person name="Aroian R.V."/>
            <person name="Pafco B."/>
            <person name="Schwarz E.M."/>
        </authorList>
    </citation>
    <scope>NUCLEOTIDE SEQUENCE [LARGE SCALE GENOMIC DNA]</scope>
    <source>
        <strain evidence="1 2">Aroian</strain>
        <tissue evidence="1">Whole animal</tissue>
    </source>
</reference>
<evidence type="ECO:0000313" key="1">
    <source>
        <dbReference type="EMBL" id="KAK6733420.1"/>
    </source>
</evidence>
<comment type="caution">
    <text evidence="1">The sequence shown here is derived from an EMBL/GenBank/DDBJ whole genome shotgun (WGS) entry which is preliminary data.</text>
</comment>
<accession>A0ABR1C5G5</accession>
<dbReference type="Proteomes" id="UP001303046">
    <property type="component" value="Unassembled WGS sequence"/>
</dbReference>
<keyword evidence="2" id="KW-1185">Reference proteome</keyword>
<sequence>MICFSYSLLVNLFGEFDKGPGLTQLSSSSKDLSSLPVKTCRASNASLLFISEGQFSLEDITYHEIDVVRKPQGTRRVRVVDYGTHRGSVQLP</sequence>
<name>A0ABR1C5G5_NECAM</name>
<dbReference type="EMBL" id="JAVFWL010000002">
    <property type="protein sequence ID" value="KAK6733420.1"/>
    <property type="molecule type" value="Genomic_DNA"/>
</dbReference>
<evidence type="ECO:0000313" key="2">
    <source>
        <dbReference type="Proteomes" id="UP001303046"/>
    </source>
</evidence>
<proteinExistence type="predicted"/>
<protein>
    <submittedName>
        <fullName evidence="1">Uncharacterized protein</fullName>
    </submittedName>
</protein>
<organism evidence="1 2">
    <name type="scientific">Necator americanus</name>
    <name type="common">Human hookworm</name>
    <dbReference type="NCBI Taxonomy" id="51031"/>
    <lineage>
        <taxon>Eukaryota</taxon>
        <taxon>Metazoa</taxon>
        <taxon>Ecdysozoa</taxon>
        <taxon>Nematoda</taxon>
        <taxon>Chromadorea</taxon>
        <taxon>Rhabditida</taxon>
        <taxon>Rhabditina</taxon>
        <taxon>Rhabditomorpha</taxon>
        <taxon>Strongyloidea</taxon>
        <taxon>Ancylostomatidae</taxon>
        <taxon>Bunostominae</taxon>
        <taxon>Necator</taxon>
    </lineage>
</organism>
<gene>
    <name evidence="1" type="primary">Necator_chrII.g5055</name>
    <name evidence="1" type="ORF">RB195_017263</name>
</gene>